<dbReference type="Pfam" id="PF01757">
    <property type="entry name" value="Acyl_transf_3"/>
    <property type="match status" value="1"/>
</dbReference>
<protein>
    <submittedName>
        <fullName evidence="11">Peptidoglycan/LPS O-acetylase OafA/YrhL</fullName>
    </submittedName>
</protein>
<feature type="transmembrane region" description="Helical" evidence="9">
    <location>
        <begin position="313"/>
        <end position="334"/>
    </location>
</feature>
<dbReference type="InterPro" id="IPR002656">
    <property type="entry name" value="Acyl_transf_3_dom"/>
</dbReference>
<evidence type="ECO:0000256" key="4">
    <source>
        <dbReference type="ARBA" id="ARBA00022692"/>
    </source>
</evidence>
<keyword evidence="6 9" id="KW-0472">Membrane</keyword>
<dbReference type="PANTHER" id="PTHR23028">
    <property type="entry name" value="ACETYLTRANSFERASE"/>
    <property type="match status" value="1"/>
</dbReference>
<feature type="transmembrane region" description="Helical" evidence="9">
    <location>
        <begin position="340"/>
        <end position="361"/>
    </location>
</feature>
<comment type="subcellular location">
    <subcellularLocation>
        <location evidence="1">Cell membrane</location>
        <topology evidence="1">Multi-pass membrane protein</topology>
    </subcellularLocation>
</comment>
<evidence type="ECO:0000256" key="3">
    <source>
        <dbReference type="ARBA" id="ARBA00022679"/>
    </source>
</evidence>
<evidence type="ECO:0000313" key="12">
    <source>
        <dbReference type="Proteomes" id="UP001266099"/>
    </source>
</evidence>
<feature type="transmembrane region" description="Helical" evidence="9">
    <location>
        <begin position="46"/>
        <end position="67"/>
    </location>
</feature>
<keyword evidence="4 9" id="KW-0812">Transmembrane</keyword>
<gene>
    <name evidence="11" type="ORF">J2S36_000605</name>
</gene>
<feature type="transmembrane region" description="Helical" evidence="9">
    <location>
        <begin position="21"/>
        <end position="40"/>
    </location>
</feature>
<proteinExistence type="predicted"/>
<feature type="transmembrane region" description="Helical" evidence="9">
    <location>
        <begin position="88"/>
        <end position="107"/>
    </location>
</feature>
<keyword evidence="5 9" id="KW-1133">Transmembrane helix</keyword>
<evidence type="ECO:0000256" key="6">
    <source>
        <dbReference type="ARBA" id="ARBA00023136"/>
    </source>
</evidence>
<reference evidence="11 12" key="1">
    <citation type="submission" date="2023-07" db="EMBL/GenBank/DDBJ databases">
        <title>Sequencing the genomes of 1000 actinobacteria strains.</title>
        <authorList>
            <person name="Klenk H.-P."/>
        </authorList>
    </citation>
    <scope>NUCLEOTIDE SEQUENCE [LARGE SCALE GENOMIC DNA]</scope>
    <source>
        <strain evidence="11 12">DSM 15539</strain>
    </source>
</reference>
<evidence type="ECO:0000313" key="11">
    <source>
        <dbReference type="EMBL" id="MDR6939062.1"/>
    </source>
</evidence>
<organism evidence="11 12">
    <name type="scientific">Arcanobacterium hippocoleae</name>
    <dbReference type="NCBI Taxonomy" id="149017"/>
    <lineage>
        <taxon>Bacteria</taxon>
        <taxon>Bacillati</taxon>
        <taxon>Actinomycetota</taxon>
        <taxon>Actinomycetes</taxon>
        <taxon>Actinomycetales</taxon>
        <taxon>Actinomycetaceae</taxon>
        <taxon>Arcanobacterium</taxon>
    </lineage>
</organism>
<evidence type="ECO:0000256" key="1">
    <source>
        <dbReference type="ARBA" id="ARBA00004651"/>
    </source>
</evidence>
<evidence type="ECO:0000256" key="2">
    <source>
        <dbReference type="ARBA" id="ARBA00022475"/>
    </source>
</evidence>
<dbReference type="RefSeq" id="WP_309955381.1">
    <property type="nucleotide sequence ID" value="NZ_JAVDUJ010000001.1"/>
</dbReference>
<feature type="transmembrane region" description="Helical" evidence="9">
    <location>
        <begin position="158"/>
        <end position="174"/>
    </location>
</feature>
<feature type="transmembrane region" description="Helical" evidence="9">
    <location>
        <begin position="269"/>
        <end position="292"/>
    </location>
</feature>
<feature type="domain" description="Acyltransferase 3" evidence="10">
    <location>
        <begin position="21"/>
        <end position="354"/>
    </location>
</feature>
<feature type="transmembrane region" description="Helical" evidence="9">
    <location>
        <begin position="241"/>
        <end position="263"/>
    </location>
</feature>
<comment type="caution">
    <text evidence="11">The sequence shown here is derived from an EMBL/GenBank/DDBJ whole genome shotgun (WGS) entry which is preliminary data.</text>
</comment>
<dbReference type="InterPro" id="IPR050879">
    <property type="entry name" value="Acyltransferase_3"/>
</dbReference>
<dbReference type="Proteomes" id="UP001266099">
    <property type="component" value="Unassembled WGS sequence"/>
</dbReference>
<keyword evidence="2" id="KW-1003">Cell membrane</keyword>
<feature type="region of interest" description="Disordered" evidence="8">
    <location>
        <begin position="427"/>
        <end position="448"/>
    </location>
</feature>
<evidence type="ECO:0000256" key="8">
    <source>
        <dbReference type="SAM" id="MobiDB-lite"/>
    </source>
</evidence>
<name>A0ABU1T123_9ACTO</name>
<feature type="transmembrane region" description="Helical" evidence="9">
    <location>
        <begin position="181"/>
        <end position="199"/>
    </location>
</feature>
<evidence type="ECO:0000256" key="7">
    <source>
        <dbReference type="ARBA" id="ARBA00023315"/>
    </source>
</evidence>
<accession>A0ABU1T123</accession>
<keyword evidence="3" id="KW-0808">Transferase</keyword>
<dbReference type="Gene3D" id="3.40.50.1110">
    <property type="entry name" value="SGNH hydrolase"/>
    <property type="match status" value="1"/>
</dbReference>
<evidence type="ECO:0000256" key="5">
    <source>
        <dbReference type="ARBA" id="ARBA00022989"/>
    </source>
</evidence>
<keyword evidence="12" id="KW-1185">Reference proteome</keyword>
<feature type="transmembrane region" description="Helical" evidence="9">
    <location>
        <begin position="211"/>
        <end position="229"/>
    </location>
</feature>
<feature type="transmembrane region" description="Helical" evidence="9">
    <location>
        <begin position="389"/>
        <end position="408"/>
    </location>
</feature>
<sequence length="649" mass="71691">MQRRRGHIREKRAPERASYIQGLDGLRAIAVLSVIGYHIFPHWLPGGFLGVDIFFVLSGFLISTLLIRELRANGKIALGNFWLRRARRLIPALVLLIIVVVPLALLTERDLLVGIGRQVLGALTFSTNWLEISHGSSYFDSTTPILFKNFWSLAIEEQFYLFWPLIFILLLAIFPDLKARICVVGIIALSSGVLMAVLSDRANITRVYYGTDTHLFGLTIGIILAFVWADRANKIFRQHTWMRYGQLFGWGAFGCILLTLYFLPDDSPIAYRGGIFVVSCLAAVVIAALIQPESFLARIFELHLLRWFGTRSYGLYLWHWPIIVLMTAAFPAAARSWGSLIRSLIAFVITLLVCEISYRFLEVPIRKNGLRAVLRQNIAGFMEYRGRKVAAAGIAVLLGLTALGIVIAPEKSQTQIAIEKAEKRKGTGAGAKNHEIQDGKSVPQDGGKAAKMTPAELAKYATKITDPQQISPTLDLSEPKNDEISTIGDSMFSAAKTGLDWAMPGIEFLGESNRQWKDAPAVISAGYRSGKIGRVAVLAFGTNAGLQDAQQVEEAIRMLGADRIILLVNIYSPSDFVAKTNQILADVAQKYANVGLIDWYSVARDNPDLLQVDQTHPSIQGANQLGKLIRSRVSEFTAQLAAVKAQPVN</sequence>
<evidence type="ECO:0000259" key="10">
    <source>
        <dbReference type="Pfam" id="PF01757"/>
    </source>
</evidence>
<evidence type="ECO:0000256" key="9">
    <source>
        <dbReference type="SAM" id="Phobius"/>
    </source>
</evidence>
<dbReference type="SUPFAM" id="SSF52266">
    <property type="entry name" value="SGNH hydrolase"/>
    <property type="match status" value="1"/>
</dbReference>
<keyword evidence="7" id="KW-0012">Acyltransferase</keyword>
<dbReference type="InterPro" id="IPR036514">
    <property type="entry name" value="SGNH_hydro_sf"/>
</dbReference>
<dbReference type="PANTHER" id="PTHR23028:SF53">
    <property type="entry name" value="ACYL_TRANSF_3 DOMAIN-CONTAINING PROTEIN"/>
    <property type="match status" value="1"/>
</dbReference>
<dbReference type="EMBL" id="JAVDUJ010000001">
    <property type="protein sequence ID" value="MDR6939062.1"/>
    <property type="molecule type" value="Genomic_DNA"/>
</dbReference>